<dbReference type="PIRSF" id="PIRSF038934">
    <property type="entry name" value="HyaE_HupG"/>
    <property type="match status" value="1"/>
</dbReference>
<organism evidence="3 4">
    <name type="scientific">Pleomorphomonas carboxyditropha</name>
    <dbReference type="NCBI Taxonomy" id="2023338"/>
    <lineage>
        <taxon>Bacteria</taxon>
        <taxon>Pseudomonadati</taxon>
        <taxon>Pseudomonadota</taxon>
        <taxon>Alphaproteobacteria</taxon>
        <taxon>Hyphomicrobiales</taxon>
        <taxon>Pleomorphomonadaceae</taxon>
        <taxon>Pleomorphomonas</taxon>
    </lineage>
</organism>
<comment type="similarity">
    <text evidence="1 2">Belongs to the HupG/HyaE family.</text>
</comment>
<dbReference type="EMBL" id="NQVN01000024">
    <property type="protein sequence ID" value="PIO96899.1"/>
    <property type="molecule type" value="Genomic_DNA"/>
</dbReference>
<gene>
    <name evidence="3" type="ORF">CJ014_23195</name>
</gene>
<dbReference type="InterPro" id="IPR010893">
    <property type="entry name" value="NiFe-hyd_mat_HyaE"/>
</dbReference>
<dbReference type="OrthoDB" id="6560050at2"/>
<evidence type="ECO:0000313" key="4">
    <source>
        <dbReference type="Proteomes" id="UP000231070"/>
    </source>
</evidence>
<evidence type="ECO:0000256" key="2">
    <source>
        <dbReference type="PIRNR" id="PIRNR038934"/>
    </source>
</evidence>
<evidence type="ECO:0000313" key="3">
    <source>
        <dbReference type="EMBL" id="PIO96899.1"/>
    </source>
</evidence>
<dbReference type="RefSeq" id="WP_100082894.1">
    <property type="nucleotide sequence ID" value="NZ_NQVN01000024.1"/>
</dbReference>
<reference evidence="3 4" key="1">
    <citation type="submission" date="2017-08" db="EMBL/GenBank/DDBJ databases">
        <title>Pleomorphomonas carboxidotrophicus sp. nov., a new mesophilic hydrogenogenic carboxidotroph.</title>
        <authorList>
            <person name="Esquivel-Elizondo S."/>
            <person name="Krajmalnik-Brown R."/>
            <person name="Maldonado J."/>
        </authorList>
    </citation>
    <scope>NUCLEOTIDE SEQUENCE [LARGE SCALE GENOMIC DNA]</scope>
    <source>
        <strain evidence="3 4">SVCO-16</strain>
    </source>
</reference>
<comment type="caution">
    <text evidence="3">The sequence shown here is derived from an EMBL/GenBank/DDBJ whole genome shotgun (WGS) entry which is preliminary data.</text>
</comment>
<protein>
    <recommendedName>
        <fullName evidence="2">Hydrogenase expression/formation protein</fullName>
    </recommendedName>
</protein>
<dbReference type="Proteomes" id="UP000231070">
    <property type="component" value="Unassembled WGS sequence"/>
</dbReference>
<dbReference type="Gene3D" id="3.40.30.10">
    <property type="entry name" value="Glutaredoxin"/>
    <property type="match status" value="1"/>
</dbReference>
<dbReference type="AlphaFoldDB" id="A0A2G9WQA1"/>
<evidence type="ECO:0000256" key="1">
    <source>
        <dbReference type="ARBA" id="ARBA00009004"/>
    </source>
</evidence>
<keyword evidence="4" id="KW-1185">Reference proteome</keyword>
<sequence length="146" mass="15441">MSALIAALTARHGLPVVDADSIDAFLAPAAGEPDHALLFFTGDPDQRADSGDVAVVLPELIAAFPGRFRAGVVARSAEAALKIRCRVEVFPSLVVLGGPIVLDVLPRIRDWSEYIDRLGATLRPDAPAFSAPSRVEVTTSVRRADA</sequence>
<name>A0A2G9WQA1_9HYPH</name>
<accession>A0A2G9WQA1</accession>
<dbReference type="InterPro" id="IPR036249">
    <property type="entry name" value="Thioredoxin-like_sf"/>
</dbReference>
<dbReference type="Pfam" id="PF07449">
    <property type="entry name" value="HyaE"/>
    <property type="match status" value="1"/>
</dbReference>
<dbReference type="SUPFAM" id="SSF52833">
    <property type="entry name" value="Thioredoxin-like"/>
    <property type="match status" value="1"/>
</dbReference>
<proteinExistence type="inferred from homology"/>